<feature type="region of interest" description="Disordered" evidence="2">
    <location>
        <begin position="286"/>
        <end position="318"/>
    </location>
</feature>
<keyword evidence="4" id="KW-1185">Reference proteome</keyword>
<feature type="coiled-coil region" evidence="1">
    <location>
        <begin position="647"/>
        <end position="674"/>
    </location>
</feature>
<dbReference type="AlphaFoldDB" id="I7MH87"/>
<dbReference type="Proteomes" id="UP000009168">
    <property type="component" value="Unassembled WGS sequence"/>
</dbReference>
<feature type="compositionally biased region" description="Low complexity" evidence="2">
    <location>
        <begin position="306"/>
        <end position="318"/>
    </location>
</feature>
<evidence type="ECO:0000313" key="4">
    <source>
        <dbReference type="Proteomes" id="UP000009168"/>
    </source>
</evidence>
<dbReference type="GeneID" id="7829582"/>
<reference evidence="4" key="1">
    <citation type="journal article" date="2006" name="PLoS Biol.">
        <title>Macronuclear genome sequence of the ciliate Tetrahymena thermophila, a model eukaryote.</title>
        <authorList>
            <person name="Eisen J.A."/>
            <person name="Coyne R.S."/>
            <person name="Wu M."/>
            <person name="Wu D."/>
            <person name="Thiagarajan M."/>
            <person name="Wortman J.R."/>
            <person name="Badger J.H."/>
            <person name="Ren Q."/>
            <person name="Amedeo P."/>
            <person name="Jones K.M."/>
            <person name="Tallon L.J."/>
            <person name="Delcher A.L."/>
            <person name="Salzberg S.L."/>
            <person name="Silva J.C."/>
            <person name="Haas B.J."/>
            <person name="Majoros W.H."/>
            <person name="Farzad M."/>
            <person name="Carlton J.M."/>
            <person name="Smith R.K. Jr."/>
            <person name="Garg J."/>
            <person name="Pearlman R.E."/>
            <person name="Karrer K.M."/>
            <person name="Sun L."/>
            <person name="Manning G."/>
            <person name="Elde N.C."/>
            <person name="Turkewitz A.P."/>
            <person name="Asai D.J."/>
            <person name="Wilkes D.E."/>
            <person name="Wang Y."/>
            <person name="Cai H."/>
            <person name="Collins K."/>
            <person name="Stewart B.A."/>
            <person name="Lee S.R."/>
            <person name="Wilamowska K."/>
            <person name="Weinberg Z."/>
            <person name="Ruzzo W.L."/>
            <person name="Wloga D."/>
            <person name="Gaertig J."/>
            <person name="Frankel J."/>
            <person name="Tsao C.-C."/>
            <person name="Gorovsky M.A."/>
            <person name="Keeling P.J."/>
            <person name="Waller R.F."/>
            <person name="Patron N.J."/>
            <person name="Cherry J.M."/>
            <person name="Stover N.A."/>
            <person name="Krieger C.J."/>
            <person name="del Toro C."/>
            <person name="Ryder H.F."/>
            <person name="Williamson S.C."/>
            <person name="Barbeau R.A."/>
            <person name="Hamilton E.P."/>
            <person name="Orias E."/>
        </authorList>
    </citation>
    <scope>NUCLEOTIDE SEQUENCE [LARGE SCALE GENOMIC DNA]</scope>
    <source>
        <strain evidence="4">SB210</strain>
    </source>
</reference>
<organism evidence="3 4">
    <name type="scientific">Tetrahymena thermophila (strain SB210)</name>
    <dbReference type="NCBI Taxonomy" id="312017"/>
    <lineage>
        <taxon>Eukaryota</taxon>
        <taxon>Sar</taxon>
        <taxon>Alveolata</taxon>
        <taxon>Ciliophora</taxon>
        <taxon>Intramacronucleata</taxon>
        <taxon>Oligohymenophorea</taxon>
        <taxon>Hymenostomatida</taxon>
        <taxon>Tetrahymenina</taxon>
        <taxon>Tetrahymenidae</taxon>
        <taxon>Tetrahymena</taxon>
    </lineage>
</organism>
<evidence type="ECO:0000256" key="2">
    <source>
        <dbReference type="SAM" id="MobiDB-lite"/>
    </source>
</evidence>
<evidence type="ECO:0000256" key="1">
    <source>
        <dbReference type="SAM" id="Coils"/>
    </source>
</evidence>
<dbReference type="eggNOG" id="ENOG502SZ95">
    <property type="taxonomic scope" value="Eukaryota"/>
</dbReference>
<dbReference type="EMBL" id="GG662853">
    <property type="protein sequence ID" value="EAR87339.2"/>
    <property type="molecule type" value="Genomic_DNA"/>
</dbReference>
<dbReference type="InParanoid" id="I7MH87"/>
<dbReference type="KEGG" id="tet:TTHERM_00058510"/>
<dbReference type="RefSeq" id="XP_001007584.2">
    <property type="nucleotide sequence ID" value="XM_001007584.2"/>
</dbReference>
<proteinExistence type="predicted"/>
<protein>
    <submittedName>
        <fullName evidence="3">Uncharacterized protein</fullName>
    </submittedName>
</protein>
<sequence>MKQQKKLLLKKIKVKTSLTVNKKSAKSLLPPLSRKASLLDGQKGNANTVLSTSMLNSTQPFSSQYNSNTSSNTTFIQQNQGEFSNTDKNSQQSSYFSKFRSTQEVNQEDNSNIAHSQSLVKKVSFCDQIKKMNTQTNKATNIQNSFLEQMQIDTINEMKKNDKNNNLNKSKEELILLYDSKDQQKPQQNNDYESNNYHLLSLNDNRSEMQKQNIDNQSVIFEKSIEIYDSNENLQEISAQNEFENSYFESNIKNLQMPNLEQQDFNQIINQDQQNLNQNSYLEISPQKEQKQQKENLNSSSPKLGSSEFSLNNNNQNENSCQYQHQLEDNNCQSMKKSIQKSQYTQNDEKQEFDKKEISNFLNNSFQMNQIYNQNNEQQEEEESIKKQSQIQFKGQANLDYCYNSNQSIDYMTKSVQFYDSEENSIQNNRSDFVENNQNGLQQNITFEQYFQILSQKQNIQQENGQLTLTFSKNNDSTNQCIDLKNHRGTFNKNEQSQKSICQNFLVGIPQDCVHSHYDIQEQKQVRNDFSAKLKQIVQHKQLQFHNQKQQSQTEKIDQKTIVSENQIIDSNITTDPSYSYQQFKLQNQNQQQKMLTSNITNENRFSFCNNASFNDNLHLQNQSQKSYYYNNIEQEDQIKQIQGRKINQQELNNDFENKENNSLKNKFDKTQQNQKAKSQQQKVKIVQIDLLKELSQNNLKFDQDFQEKDNVYVPQIFYNENSQYRHQDHNQLSQNLYLLLQIKSQKIEF</sequence>
<gene>
    <name evidence="3" type="ORF">TTHERM_00058510</name>
</gene>
<accession>I7MH87</accession>
<keyword evidence="1" id="KW-0175">Coiled coil</keyword>
<name>I7MH87_TETTS</name>
<evidence type="ECO:0000313" key="3">
    <source>
        <dbReference type="EMBL" id="EAR87339.2"/>
    </source>
</evidence>